<feature type="disulfide bond" evidence="16">
    <location>
        <begin position="48"/>
        <end position="387"/>
    </location>
</feature>
<dbReference type="STRING" id="796925.A0A137P9R2"/>
<evidence type="ECO:0000256" key="10">
    <source>
        <dbReference type="ARBA" id="ARBA00023180"/>
    </source>
</evidence>
<dbReference type="GO" id="GO:0003993">
    <property type="term" value="F:acid phosphatase activity"/>
    <property type="evidence" value="ECO:0007669"/>
    <property type="project" value="TreeGrafter"/>
</dbReference>
<comment type="subcellular location">
    <subcellularLocation>
        <location evidence="1">Cell membrane</location>
    </subcellularLocation>
</comment>
<evidence type="ECO:0000256" key="15">
    <source>
        <dbReference type="ARBA" id="ARBA00043832"/>
    </source>
</evidence>
<dbReference type="Pfam" id="PF00328">
    <property type="entry name" value="His_Phos_2"/>
    <property type="match status" value="1"/>
</dbReference>
<dbReference type="EC" id="3.1.3.80" evidence="3"/>
<dbReference type="GO" id="GO:0034417">
    <property type="term" value="F:bisphosphoglycerate 3-phosphatase activity"/>
    <property type="evidence" value="ECO:0007669"/>
    <property type="project" value="UniProtKB-EC"/>
</dbReference>
<keyword evidence="8" id="KW-0378">Hydrolase</keyword>
<keyword evidence="16" id="KW-1015">Disulfide bond</keyword>
<dbReference type="GO" id="GO:0005886">
    <property type="term" value="C:plasma membrane"/>
    <property type="evidence" value="ECO:0007669"/>
    <property type="project" value="UniProtKB-SubCell"/>
</dbReference>
<evidence type="ECO:0000256" key="12">
    <source>
        <dbReference type="ARBA" id="ARBA00043668"/>
    </source>
</evidence>
<dbReference type="InterPro" id="IPR016274">
    <property type="entry name" value="Histidine_acid_Pase_euk"/>
</dbReference>
<evidence type="ECO:0000256" key="7">
    <source>
        <dbReference type="ARBA" id="ARBA00022729"/>
    </source>
</evidence>
<evidence type="ECO:0000256" key="11">
    <source>
        <dbReference type="ARBA" id="ARBA00031642"/>
    </source>
</evidence>
<dbReference type="PANTHER" id="PTHR20963:SF8">
    <property type="entry name" value="MULTIPLE INOSITOL POLYPHOSPHATE PHOSPHATASE 1"/>
    <property type="match status" value="1"/>
</dbReference>
<dbReference type="PANTHER" id="PTHR20963">
    <property type="entry name" value="MULTIPLE INOSITOL POLYPHOSPHATE PHOSPHATASE-RELATED"/>
    <property type="match status" value="1"/>
</dbReference>
<dbReference type="InterPro" id="IPR029033">
    <property type="entry name" value="His_PPase_superfam"/>
</dbReference>
<evidence type="ECO:0000256" key="16">
    <source>
        <dbReference type="PIRSR" id="PIRSR000894-2"/>
    </source>
</evidence>
<name>A0A137P9R2_CONC2</name>
<comment type="similarity">
    <text evidence="2">Belongs to the histidine acid phosphatase family. MINPP1 subfamily.</text>
</comment>
<organism evidence="17 18">
    <name type="scientific">Conidiobolus coronatus (strain ATCC 28846 / CBS 209.66 / NRRL 28638)</name>
    <name type="common">Delacroixia coronata</name>
    <dbReference type="NCBI Taxonomy" id="796925"/>
    <lineage>
        <taxon>Eukaryota</taxon>
        <taxon>Fungi</taxon>
        <taxon>Fungi incertae sedis</taxon>
        <taxon>Zoopagomycota</taxon>
        <taxon>Entomophthoromycotina</taxon>
        <taxon>Entomophthoromycetes</taxon>
        <taxon>Entomophthorales</taxon>
        <taxon>Ancylistaceae</taxon>
        <taxon>Conidiobolus</taxon>
    </lineage>
</organism>
<dbReference type="SUPFAM" id="SSF53254">
    <property type="entry name" value="Phosphoglycerate mutase-like"/>
    <property type="match status" value="1"/>
</dbReference>
<evidence type="ECO:0000313" key="17">
    <source>
        <dbReference type="EMBL" id="KXN71746.1"/>
    </source>
</evidence>
<keyword evidence="18" id="KW-1185">Reference proteome</keyword>
<keyword evidence="7" id="KW-0732">Signal</keyword>
<dbReference type="Proteomes" id="UP000070444">
    <property type="component" value="Unassembled WGS sequence"/>
</dbReference>
<dbReference type="Gene3D" id="3.40.50.1240">
    <property type="entry name" value="Phosphoglycerate mutase-like"/>
    <property type="match status" value="1"/>
</dbReference>
<dbReference type="OMA" id="SLHSPWC"/>
<evidence type="ECO:0000256" key="13">
    <source>
        <dbReference type="ARBA" id="ARBA00043671"/>
    </source>
</evidence>
<dbReference type="EMBL" id="KQ964468">
    <property type="protein sequence ID" value="KXN71746.1"/>
    <property type="molecule type" value="Genomic_DNA"/>
</dbReference>
<gene>
    <name evidence="17" type="ORF">CONCODRAFT_16696</name>
</gene>
<comment type="catalytic activity">
    <reaction evidence="12">
        <text>1D-myo-inositol 1,2,5,6-tetrakisphosphate + H2O = 1D-myo-inositol 1,2,6-trisphosphate + phosphate</text>
        <dbReference type="Rhea" id="RHEA:77119"/>
        <dbReference type="ChEBI" id="CHEBI:15377"/>
        <dbReference type="ChEBI" id="CHEBI:43474"/>
        <dbReference type="ChEBI" id="CHEBI:195535"/>
        <dbReference type="ChEBI" id="CHEBI:195537"/>
        <dbReference type="EC" id="3.1.3.62"/>
    </reaction>
    <physiologicalReaction direction="left-to-right" evidence="12">
        <dbReference type="Rhea" id="RHEA:77120"/>
    </physiologicalReaction>
</comment>
<evidence type="ECO:0000256" key="2">
    <source>
        <dbReference type="ARBA" id="ARBA00008422"/>
    </source>
</evidence>
<dbReference type="CDD" id="cd07061">
    <property type="entry name" value="HP_HAP_like"/>
    <property type="match status" value="1"/>
</dbReference>
<evidence type="ECO:0000256" key="9">
    <source>
        <dbReference type="ARBA" id="ARBA00023136"/>
    </source>
</evidence>
<comment type="catalytic activity">
    <reaction evidence="14">
        <text>1D-myo-inositol hexakisphosphate + H2O = 1D-myo-inositol 1,2,4,5,6-pentakisphosphate + phosphate</text>
        <dbReference type="Rhea" id="RHEA:16989"/>
        <dbReference type="ChEBI" id="CHEBI:15377"/>
        <dbReference type="ChEBI" id="CHEBI:43474"/>
        <dbReference type="ChEBI" id="CHEBI:57798"/>
        <dbReference type="ChEBI" id="CHEBI:58130"/>
        <dbReference type="EC" id="3.1.3.62"/>
    </reaction>
    <physiologicalReaction direction="left-to-right" evidence="14">
        <dbReference type="Rhea" id="RHEA:16990"/>
    </physiologicalReaction>
</comment>
<comment type="catalytic activity">
    <reaction evidence="15">
        <text>(2R)-2,3-bisphosphoglycerate + H2O = (2R)-2-phosphoglycerate + phosphate</text>
        <dbReference type="Rhea" id="RHEA:27381"/>
        <dbReference type="ChEBI" id="CHEBI:15377"/>
        <dbReference type="ChEBI" id="CHEBI:43474"/>
        <dbReference type="ChEBI" id="CHEBI:58248"/>
        <dbReference type="ChEBI" id="CHEBI:58289"/>
        <dbReference type="EC" id="3.1.3.80"/>
    </reaction>
    <physiologicalReaction direction="left-to-right" evidence="15">
        <dbReference type="Rhea" id="RHEA:27382"/>
    </physiologicalReaction>
</comment>
<dbReference type="PROSITE" id="PS00616">
    <property type="entry name" value="HIS_ACID_PHOSPHAT_1"/>
    <property type="match status" value="1"/>
</dbReference>
<feature type="disulfide bond" evidence="16">
    <location>
        <begin position="253"/>
        <end position="267"/>
    </location>
</feature>
<dbReference type="EC" id="3.1.3.62" evidence="4"/>
<evidence type="ECO:0000256" key="4">
    <source>
        <dbReference type="ARBA" id="ARBA00013040"/>
    </source>
</evidence>
<protein>
    <recommendedName>
        <fullName evidence="5">Multiple inositol polyphosphate phosphatase 1</fullName>
        <ecNumber evidence="4">3.1.3.62</ecNumber>
        <ecNumber evidence="3">3.1.3.80</ecNumber>
    </recommendedName>
    <alternativeName>
        <fullName evidence="11">2,3-bisphosphoglycerate 3-phosphatase</fullName>
    </alternativeName>
</protein>
<evidence type="ECO:0000313" key="18">
    <source>
        <dbReference type="Proteomes" id="UP000070444"/>
    </source>
</evidence>
<dbReference type="PIRSF" id="PIRSF000894">
    <property type="entry name" value="Acid_phosphatase"/>
    <property type="match status" value="1"/>
</dbReference>
<evidence type="ECO:0000256" key="8">
    <source>
        <dbReference type="ARBA" id="ARBA00022801"/>
    </source>
</evidence>
<evidence type="ECO:0000256" key="1">
    <source>
        <dbReference type="ARBA" id="ARBA00004236"/>
    </source>
</evidence>
<accession>A0A137P9R2</accession>
<evidence type="ECO:0000256" key="6">
    <source>
        <dbReference type="ARBA" id="ARBA00022475"/>
    </source>
</evidence>
<sequence>MKLYSLLILNYYHGFNIREHLSTKSPYPEFNIKTKDSSIETIGYLNGCKVKQILHVNRHGTRFPSSKDITKFNQLSAKVKTIAMDKLSAKDQELFNWINSYNINFNLEDNELLTDSGESELYQLGKRMSNLHPALFKSTKYKPYLFPFGSSIQSRSAISGTAYSLGLFENRGNLTKSKLVPVYLETFAKGEDPYLEIKKSCPKWLLDIDGGKAAMNQTAPFIKANYPKHLDTLRKRFGIEFSLEEFKSIYKSCGYDISIFGNENRWCRFLDRDMVLDLEFENDLDDYFTYSYGSGLNSYMATELMSKLFNYTKLIYEHPQSGEKAPRGVFMFGHSETIQFLVTFLDLFRDKVPLRWDMGRPERDGREYRTSKIAPFASNLDFEIYSCKQHSESEASNRQVQFKGSELEELFIQVKLNENAIINPSCNDKLCSLTKFLNYYEQKLSQNFENLCKL</sequence>
<evidence type="ECO:0000256" key="3">
    <source>
        <dbReference type="ARBA" id="ARBA00012976"/>
    </source>
</evidence>
<dbReference type="AlphaFoldDB" id="A0A137P9R2"/>
<dbReference type="InterPro" id="IPR033379">
    <property type="entry name" value="Acid_Pase_AS"/>
</dbReference>
<proteinExistence type="inferred from homology"/>
<dbReference type="OrthoDB" id="6509975at2759"/>
<keyword evidence="9" id="KW-0472">Membrane</keyword>
<evidence type="ECO:0000256" key="14">
    <source>
        <dbReference type="ARBA" id="ARBA00043691"/>
    </source>
</evidence>
<dbReference type="InterPro" id="IPR000560">
    <property type="entry name" value="His_Pase_clade-2"/>
</dbReference>
<reference evidence="17 18" key="1">
    <citation type="journal article" date="2015" name="Genome Biol. Evol.">
        <title>Phylogenomic analyses indicate that early fungi evolved digesting cell walls of algal ancestors of land plants.</title>
        <authorList>
            <person name="Chang Y."/>
            <person name="Wang S."/>
            <person name="Sekimoto S."/>
            <person name="Aerts A.L."/>
            <person name="Choi C."/>
            <person name="Clum A."/>
            <person name="LaButti K.M."/>
            <person name="Lindquist E.A."/>
            <person name="Yee Ngan C."/>
            <person name="Ohm R.A."/>
            <person name="Salamov A.A."/>
            <person name="Grigoriev I.V."/>
            <person name="Spatafora J.W."/>
            <person name="Berbee M.L."/>
        </authorList>
    </citation>
    <scope>NUCLEOTIDE SEQUENCE [LARGE SCALE GENOMIC DNA]</scope>
    <source>
        <strain evidence="17 18">NRRL 28638</strain>
    </source>
</reference>
<evidence type="ECO:0000256" key="5">
    <source>
        <dbReference type="ARBA" id="ARBA00018097"/>
    </source>
</evidence>
<keyword evidence="10" id="KW-0325">Glycoprotein</keyword>
<keyword evidence="6" id="KW-1003">Cell membrane</keyword>
<dbReference type="GO" id="GO:0052745">
    <property type="term" value="F:inositol phosphate phosphatase activity"/>
    <property type="evidence" value="ECO:0007669"/>
    <property type="project" value="TreeGrafter"/>
</dbReference>
<comment type="catalytic activity">
    <reaction evidence="13">
        <text>1D-myo-inositol 1,2,4,5,6-pentakisphosphate + H2O = 1D-myo-inositol 1,2,5,6-tetrakisphosphate + phosphate</text>
        <dbReference type="Rhea" id="RHEA:77115"/>
        <dbReference type="ChEBI" id="CHEBI:15377"/>
        <dbReference type="ChEBI" id="CHEBI:43474"/>
        <dbReference type="ChEBI" id="CHEBI:57798"/>
        <dbReference type="ChEBI" id="CHEBI:195535"/>
        <dbReference type="EC" id="3.1.3.62"/>
    </reaction>
    <physiologicalReaction direction="left-to-right" evidence="13">
        <dbReference type="Rhea" id="RHEA:77116"/>
    </physiologicalReaction>
</comment>